<comment type="caution">
    <text evidence="2">The sequence shown here is derived from an EMBL/GenBank/DDBJ whole genome shotgun (WGS) entry which is preliminary data.</text>
</comment>
<dbReference type="Gene3D" id="1.10.10.60">
    <property type="entry name" value="Homeodomain-like"/>
    <property type="match status" value="1"/>
</dbReference>
<evidence type="ECO:0008006" key="4">
    <source>
        <dbReference type="Google" id="ProtNLM"/>
    </source>
</evidence>
<dbReference type="SUPFAM" id="SSF46689">
    <property type="entry name" value="Homeodomain-like"/>
    <property type="match status" value="1"/>
</dbReference>
<feature type="compositionally biased region" description="Polar residues" evidence="1">
    <location>
        <begin position="172"/>
        <end position="185"/>
    </location>
</feature>
<feature type="region of interest" description="Disordered" evidence="1">
    <location>
        <begin position="849"/>
        <end position="923"/>
    </location>
</feature>
<feature type="region of interest" description="Disordered" evidence="1">
    <location>
        <begin position="511"/>
        <end position="644"/>
    </location>
</feature>
<dbReference type="STRING" id="180088.A0A1J8QGW1"/>
<keyword evidence="3" id="KW-1185">Reference proteome</keyword>
<feature type="compositionally biased region" description="Basic and acidic residues" evidence="1">
    <location>
        <begin position="778"/>
        <end position="798"/>
    </location>
</feature>
<reference evidence="2 3" key="1">
    <citation type="submission" date="2016-03" db="EMBL/GenBank/DDBJ databases">
        <title>Comparative genomics of the ectomycorrhizal sister species Rhizopogon vinicolor and Rhizopogon vesiculosus (Basidiomycota: Boletales) reveals a divergence of the mating type B locus.</title>
        <authorList>
            <person name="Mujic A.B."/>
            <person name="Kuo A."/>
            <person name="Tritt A."/>
            <person name="Lipzen A."/>
            <person name="Chen C."/>
            <person name="Johnson J."/>
            <person name="Sharma A."/>
            <person name="Barry K."/>
            <person name="Grigoriev I.V."/>
            <person name="Spatafora J.W."/>
        </authorList>
    </citation>
    <scope>NUCLEOTIDE SEQUENCE [LARGE SCALE GENOMIC DNA]</scope>
    <source>
        <strain evidence="2 3">AM-OR11-056</strain>
    </source>
</reference>
<organism evidence="2 3">
    <name type="scientific">Rhizopogon vesiculosus</name>
    <dbReference type="NCBI Taxonomy" id="180088"/>
    <lineage>
        <taxon>Eukaryota</taxon>
        <taxon>Fungi</taxon>
        <taxon>Dikarya</taxon>
        <taxon>Basidiomycota</taxon>
        <taxon>Agaricomycotina</taxon>
        <taxon>Agaricomycetes</taxon>
        <taxon>Agaricomycetidae</taxon>
        <taxon>Boletales</taxon>
        <taxon>Suillineae</taxon>
        <taxon>Rhizopogonaceae</taxon>
        <taxon>Rhizopogon</taxon>
    </lineage>
</organism>
<sequence>MSSPRIRSDFSADEDVFLMKYIATYNPTKQGRSGNALYRRLVENASFPQISYGETHLTPLQVDRKWDWSRKHTWQSWRNRYAKNSDEFDRKILKYQKKKGINSEEKPTKKKPISPPPDGQVEAARVRSKAARQGTKRTGGASPEQRKAKRAKLGTDQTDGGSSRLPLVEVEATSQIPAAESSSKARSPLPIRPETVSDVPPFPQKSASTVNIPPLPSRLDTLPLPSSQPDSPVRSQPPPTSQLPPSSQPLASSSQQVVTLKPPSSGPKPVLKHKHVSPLFRSLSPTPTPNHSTSSKRKKILPKVVEGHFTTLLTDRLGHIRPGGRSESEEEGTEAWPPVRGKKGKRKDVNSSAIQEHPISQVETLTSRPALVPPKREPDDERLPALEREHHPFSQLPYPLPLPPPPSHNGTSADAAESPLKHRSTNGTRKLVQNLPDNKPVNVTGSSTSGLQPAPPVVQPAAGPSKLTTAAVPSGSSFIAELSPKPIVVAPRAPPTSEENVRLTSASTLARISATSRSNSTTTIQQTRVSSKAKSTPTTDVHPVAPAHRSNIQPLPKPSSLFLPSSKGKDKGKGKRHDAEPPLTHAQRLLTRTQKQRRRQTVGGYEYDDIPSIDLRRTPSSASTSQLPRSNGSTSASVSRLPHRYSLPVQSTPSVVPAELSGYLTTLDLPGPAALPVPPAPITPADVPLATSVGFSTLISRIAAAHGFTPSVVLEVYKRVGSLKEAEKFVRGMRNVAEEWIGAKFEQREREARRAGKNSKRQNDGESSEESSSESGDDAPRRSRREDSLQPDPLEHRTPNGLHVRYVPDESDYEPPPTSRAALWKRASMGGGDGLSASWRRSVAGHYRTNEDEVVEGEDVVGDNEGDYDGAASGEEDEESQDGVERAEEESVAEELIPEFPEDEDTAASNPEQDTEEEPKLASDHNAELHNHDDYTKHHEFSQANVRYHASHIKRESPTPSRLHGDPEHVPVQNRAEVLDDDSLDVRRTRSVSLPWTADEDRAFLSENWETLKMLERQRGKRGMTQRFVQLLR</sequence>
<feature type="compositionally biased region" description="Polar residues" evidence="1">
    <location>
        <begin position="441"/>
        <end position="451"/>
    </location>
</feature>
<feature type="compositionally biased region" description="Low complexity" evidence="1">
    <location>
        <begin position="243"/>
        <end position="256"/>
    </location>
</feature>
<feature type="compositionally biased region" description="Acidic residues" evidence="1">
    <location>
        <begin position="766"/>
        <end position="777"/>
    </location>
</feature>
<accession>A0A1J8QGW1</accession>
<dbReference type="InterPro" id="IPR009057">
    <property type="entry name" value="Homeodomain-like_sf"/>
</dbReference>
<feature type="compositionally biased region" description="Acidic residues" evidence="1">
    <location>
        <begin position="852"/>
        <end position="906"/>
    </location>
</feature>
<feature type="compositionally biased region" description="Pro residues" evidence="1">
    <location>
        <begin position="398"/>
        <end position="407"/>
    </location>
</feature>
<evidence type="ECO:0000313" key="2">
    <source>
        <dbReference type="EMBL" id="OJA19895.1"/>
    </source>
</evidence>
<dbReference type="CDD" id="cd11655">
    <property type="entry name" value="rap1_myb-like"/>
    <property type="match status" value="1"/>
</dbReference>
<dbReference type="EMBL" id="LVVM01000805">
    <property type="protein sequence ID" value="OJA19895.1"/>
    <property type="molecule type" value="Genomic_DNA"/>
</dbReference>
<feature type="region of interest" description="Disordered" evidence="1">
    <location>
        <begin position="748"/>
        <end position="819"/>
    </location>
</feature>
<evidence type="ECO:0000256" key="1">
    <source>
        <dbReference type="SAM" id="MobiDB-lite"/>
    </source>
</evidence>
<evidence type="ECO:0000313" key="3">
    <source>
        <dbReference type="Proteomes" id="UP000183567"/>
    </source>
</evidence>
<gene>
    <name evidence="2" type="ORF">AZE42_07023</name>
</gene>
<dbReference type="Proteomes" id="UP000183567">
    <property type="component" value="Unassembled WGS sequence"/>
</dbReference>
<feature type="compositionally biased region" description="Polar residues" evidence="1">
    <location>
        <begin position="224"/>
        <end position="234"/>
    </location>
</feature>
<dbReference type="AlphaFoldDB" id="A0A1J8QGW1"/>
<name>A0A1J8QGW1_9AGAM</name>
<proteinExistence type="predicted"/>
<protein>
    <recommendedName>
        <fullName evidence="4">Rap1 Myb domain-containing protein</fullName>
    </recommendedName>
</protein>
<feature type="region of interest" description="Disordered" evidence="1">
    <location>
        <begin position="98"/>
        <end position="473"/>
    </location>
</feature>
<feature type="compositionally biased region" description="Basic and acidic residues" evidence="1">
    <location>
        <begin position="374"/>
        <end position="392"/>
    </location>
</feature>
<dbReference type="OrthoDB" id="435460at2759"/>
<feature type="compositionally biased region" description="Polar residues" evidence="1">
    <location>
        <begin position="618"/>
        <end position="638"/>
    </location>
</feature>
<feature type="compositionally biased region" description="Polar residues" evidence="1">
    <location>
        <begin position="511"/>
        <end position="539"/>
    </location>
</feature>
<feature type="compositionally biased region" description="Low complexity" evidence="1">
    <location>
        <begin position="282"/>
        <end position="293"/>
    </location>
</feature>